<feature type="transmembrane region" description="Helical" evidence="1">
    <location>
        <begin position="223"/>
        <end position="249"/>
    </location>
</feature>
<gene>
    <name evidence="2" type="ORF">BSTOLATCC_MIC23442</name>
</gene>
<feature type="transmembrane region" description="Helical" evidence="1">
    <location>
        <begin position="75"/>
        <end position="100"/>
    </location>
</feature>
<feature type="transmembrane region" description="Helical" evidence="1">
    <location>
        <begin position="150"/>
        <end position="170"/>
    </location>
</feature>
<evidence type="ECO:0008006" key="4">
    <source>
        <dbReference type="Google" id="ProtNLM"/>
    </source>
</evidence>
<accession>A0AAU9IXG4</accession>
<dbReference type="EMBL" id="CAJZBQ010000022">
    <property type="protein sequence ID" value="CAG9319234.1"/>
    <property type="molecule type" value="Genomic_DNA"/>
</dbReference>
<keyword evidence="1" id="KW-1133">Transmembrane helix</keyword>
<sequence>MSSQEQLDMPNEREPLRNEILPADIKMWRSLSLCFALVVNFMVILSVCLDFEIFPNISFLSTSIYQNWDFQKEQIAYFIYWIGKINIWCCISILLMFLILRCPSVIITFWQRAQSSQQDTSGSVIRISFLQQLCITIKHIVRITEFWHCIVYLTILWLGFSVNKFFYCILILDICFVHQNAIKIIFAFRKFLTFLFTFSFVFIQLFEIFVISSYKFDFQGFCIFISILARGSLIILFELCTVIVVFISIKHGCAIILRKWRERNPEHSIFQRIWRCIVKSTSIFRIFDMWQSAGCLTIIMLGINVHPVCFNLFVLVGLYTCSFQSAATIIIRLVNVWLVKAIACVVIIHSVTNISSWIYSDEFSNECKSLYLCTFGIFNAIFKRNDFIMSHYFQASQWVSCKIFLIPSTSCFKNKITEVRASQ</sequence>
<dbReference type="AlphaFoldDB" id="A0AAU9IXG4"/>
<dbReference type="Proteomes" id="UP001162131">
    <property type="component" value="Unassembled WGS sequence"/>
</dbReference>
<keyword evidence="1" id="KW-0472">Membrane</keyword>
<proteinExistence type="predicted"/>
<feature type="transmembrane region" description="Helical" evidence="1">
    <location>
        <begin position="191"/>
        <end position="211"/>
    </location>
</feature>
<reference evidence="2" key="1">
    <citation type="submission" date="2021-09" db="EMBL/GenBank/DDBJ databases">
        <authorList>
            <consortium name="AG Swart"/>
            <person name="Singh M."/>
            <person name="Singh A."/>
            <person name="Seah K."/>
            <person name="Emmerich C."/>
        </authorList>
    </citation>
    <scope>NUCLEOTIDE SEQUENCE</scope>
    <source>
        <strain evidence="2">ATCC30299</strain>
    </source>
</reference>
<keyword evidence="1" id="KW-0812">Transmembrane</keyword>
<comment type="caution">
    <text evidence="2">The sequence shown here is derived from an EMBL/GenBank/DDBJ whole genome shotgun (WGS) entry which is preliminary data.</text>
</comment>
<evidence type="ECO:0000313" key="3">
    <source>
        <dbReference type="Proteomes" id="UP001162131"/>
    </source>
</evidence>
<feature type="transmembrane region" description="Helical" evidence="1">
    <location>
        <begin position="30"/>
        <end position="54"/>
    </location>
</feature>
<keyword evidence="3" id="KW-1185">Reference proteome</keyword>
<evidence type="ECO:0000313" key="2">
    <source>
        <dbReference type="EMBL" id="CAG9319234.1"/>
    </source>
</evidence>
<protein>
    <recommendedName>
        <fullName evidence="4">Odorant receptor</fullName>
    </recommendedName>
</protein>
<organism evidence="2 3">
    <name type="scientific">Blepharisma stoltei</name>
    <dbReference type="NCBI Taxonomy" id="1481888"/>
    <lineage>
        <taxon>Eukaryota</taxon>
        <taxon>Sar</taxon>
        <taxon>Alveolata</taxon>
        <taxon>Ciliophora</taxon>
        <taxon>Postciliodesmatophora</taxon>
        <taxon>Heterotrichea</taxon>
        <taxon>Heterotrichida</taxon>
        <taxon>Blepharismidae</taxon>
        <taxon>Blepharisma</taxon>
    </lineage>
</organism>
<feature type="transmembrane region" description="Helical" evidence="1">
    <location>
        <begin position="338"/>
        <end position="359"/>
    </location>
</feature>
<evidence type="ECO:0000256" key="1">
    <source>
        <dbReference type="SAM" id="Phobius"/>
    </source>
</evidence>
<feature type="transmembrane region" description="Helical" evidence="1">
    <location>
        <begin position="282"/>
        <end position="304"/>
    </location>
</feature>
<name>A0AAU9IXG4_9CILI</name>